<reference evidence="5" key="1">
    <citation type="submission" date="2011-01" db="EMBL/GenBank/DDBJ databases">
        <authorList>
            <person name="Muzny D."/>
            <person name="Qin X."/>
            <person name="Buhay C."/>
            <person name="Dugan-Rocha S."/>
            <person name="Ding Y."/>
            <person name="Chen G."/>
            <person name="Hawes A."/>
            <person name="Holder M."/>
            <person name="Jhangiani S."/>
            <person name="Johnson A."/>
            <person name="Khan Z."/>
            <person name="Li Z."/>
            <person name="Liu W."/>
            <person name="Liu X."/>
            <person name="Perez L."/>
            <person name="Shen H."/>
            <person name="Wang Q."/>
            <person name="Watt J."/>
            <person name="Xi L."/>
            <person name="Xin Y."/>
            <person name="Zhou J."/>
            <person name="Deng J."/>
            <person name="Jiang H."/>
            <person name="Liu Y."/>
            <person name="Qu J."/>
            <person name="Song X.-Z."/>
            <person name="Zhang L."/>
            <person name="Villasana D."/>
            <person name="Johnson A."/>
            <person name="Liu J."/>
            <person name="Liyanage D."/>
            <person name="Lorensuhewa L."/>
            <person name="Robinson T."/>
            <person name="Song A."/>
            <person name="Song B.-B."/>
            <person name="Dinh H."/>
            <person name="Thornton R."/>
            <person name="Coyle M."/>
            <person name="Francisco L."/>
            <person name="Jackson L."/>
            <person name="Javaid M."/>
            <person name="Korchina V."/>
            <person name="Kovar C."/>
            <person name="Mata R."/>
            <person name="Mathew T."/>
            <person name="Ngo R."/>
            <person name="Nguyen L."/>
            <person name="Nguyen N."/>
            <person name="Okwuonu G."/>
            <person name="Ongeri F."/>
            <person name="Pham C."/>
            <person name="Simmons D."/>
            <person name="Wilczek-Boney K."/>
            <person name="Hale W."/>
            <person name="Jakkamsetti A."/>
            <person name="Pham P."/>
            <person name="Ruth R."/>
            <person name="San Lucas F."/>
            <person name="Warren J."/>
            <person name="Zhang J."/>
            <person name="Zhao Z."/>
            <person name="Zhou C."/>
            <person name="Zhu D."/>
            <person name="Lee S."/>
            <person name="Bess C."/>
            <person name="Blankenburg K."/>
            <person name="Forbes L."/>
            <person name="Fu Q."/>
            <person name="Gubbala S."/>
            <person name="Hirani K."/>
            <person name="Jayaseelan J.C."/>
            <person name="Lara F."/>
            <person name="Munidasa M."/>
            <person name="Palculict T."/>
            <person name="Patil S."/>
            <person name="Pu L.-L."/>
            <person name="Saada N."/>
            <person name="Tang L."/>
            <person name="Weissenberger G."/>
            <person name="Zhu Y."/>
            <person name="Hemphill L."/>
            <person name="Shang Y."/>
            <person name="Youmans B."/>
            <person name="Ayvaz T."/>
            <person name="Ross M."/>
            <person name="Santibanez J."/>
            <person name="Aqrawi P."/>
            <person name="Gross S."/>
            <person name="Joshi V."/>
            <person name="Fowler G."/>
            <person name="Nazareth L."/>
            <person name="Reid J."/>
            <person name="Worley K."/>
            <person name="Petrosino J."/>
            <person name="Highlander S."/>
            <person name="Gibbs R."/>
        </authorList>
    </citation>
    <scope>NUCLEOTIDE SEQUENCE [LARGE SCALE GENOMIC DNA]</scope>
    <source>
        <strain evidence="5">ATCC 33707</strain>
    </source>
</reference>
<feature type="transmembrane region" description="Helical" evidence="2">
    <location>
        <begin position="674"/>
        <end position="696"/>
    </location>
</feature>
<dbReference type="PROSITE" id="PS50234">
    <property type="entry name" value="VWFA"/>
    <property type="match status" value="1"/>
</dbReference>
<evidence type="ECO:0000256" key="2">
    <source>
        <dbReference type="SAM" id="Phobius"/>
    </source>
</evidence>
<keyword evidence="2" id="KW-0812">Transmembrane</keyword>
<evidence type="ECO:0000259" key="4">
    <source>
        <dbReference type="PROSITE" id="PS50234"/>
    </source>
</evidence>
<dbReference type="Proteomes" id="UP000004245">
    <property type="component" value="Unassembled WGS sequence"/>
</dbReference>
<gene>
    <name evidence="5" type="ORF">HMPREF0724_11119</name>
</gene>
<feature type="region of interest" description="Disordered" evidence="1">
    <location>
        <begin position="854"/>
        <end position="931"/>
    </location>
</feature>
<feature type="domain" description="VWFA" evidence="4">
    <location>
        <begin position="58"/>
        <end position="291"/>
    </location>
</feature>
<keyword evidence="6" id="KW-1185">Reference proteome</keyword>
<keyword evidence="2" id="KW-1133">Transmembrane helix</keyword>
<proteinExistence type="predicted"/>
<dbReference type="Gene3D" id="3.40.50.410">
    <property type="entry name" value="von Willebrand factor, type A domain"/>
    <property type="match status" value="1"/>
</dbReference>
<sequence>MVDRGLGRPTVKRAIALAATTLTALASGFFVDSVAAAQPAPSAVADFGACLAAQREGDVLLMIDESASLRASDPDAARASAANYLLSQLSSFGDSAGVRLDVSLAGFSDGFVVHSGWQRLDNASLPGVQRSVDEFRSRTAGIDTDYRIALDGARETLAERGRAADGGNRCQSLAWFSDGKLDYTERDAEKPYAPGISLRTEADVRRVAEAAKESICRSGGVADQLRSSGVVTFGVGLAAGTAEAADFDLMRAIATGDPGATGPCGTIASPRPGDFYVTENIDDLLFAFDSFSTPGQAPLERETGVCAFTVCEEAQHRFVLDDSISSATVLGFADAEGLVPTLVSPRGDEIALPRTSIGSPTAVRVGDVPVEYEWLSPRSVSFTMRHDNAAQWQGMWALAFVDPTGSVPTARSKSNIHISGNLFPAWLGQDTAVIHTGEKTSAVRLGIVDADRREVTPSRIFGSAQLSVSLSDSANVTHDLATKIPKDRLGEPLELDLSEVAPGAARMRLTLEVTTADAKAPSGAVIAPGSVLAPQSVDVPLAVAPPIGYPTLPARLDFGTIEGAGIFTTNLGVVGPGCVWLEPSAPARIDATPEGAGDVAVSGNGGTSAADCVQVDEGAQASLPVELQVENAVNGPVNGSIRVMVAPTGEPDRAMPIEVPFSADLQKPLDSSRFWLVFLAVMVVSVAIPPALLYLVKRRTSRIPAETLKAQQIPVTVVDDEVMRDGEPFALRDTDLIALVPGLDKPARQLSVAGAELDVRIGVSPFGAGYVVAHAAGKRSASSSTPAVDRNRDARLPLAVHNSWVVLHDPAGPADMASVLLLVGGSATPERRARLVDDMTKRLPAVLRSLRSGANAQSEIPAGGGPAAPSPTGSVPSGFAPTATYDPFGTPAATAARSGSGPAPTPGFPPAGPSAGTPATDPFDPFRPPSS</sequence>
<dbReference type="CDD" id="cd00198">
    <property type="entry name" value="vWFA"/>
    <property type="match status" value="1"/>
</dbReference>
<accession>E9SXQ4</accession>
<keyword evidence="2" id="KW-0472">Membrane</keyword>
<feature type="signal peptide" evidence="3">
    <location>
        <begin position="1"/>
        <end position="26"/>
    </location>
</feature>
<evidence type="ECO:0000256" key="3">
    <source>
        <dbReference type="SAM" id="SignalP"/>
    </source>
</evidence>
<evidence type="ECO:0000256" key="1">
    <source>
        <dbReference type="SAM" id="MobiDB-lite"/>
    </source>
</evidence>
<feature type="chain" id="PRO_5039024401" description="VWFA domain-containing protein" evidence="3">
    <location>
        <begin position="27"/>
        <end position="931"/>
    </location>
</feature>
<dbReference type="STRING" id="43767.A6I91_19070"/>
<evidence type="ECO:0000313" key="6">
    <source>
        <dbReference type="Proteomes" id="UP000004245"/>
    </source>
</evidence>
<feature type="compositionally biased region" description="Pro residues" evidence="1">
    <location>
        <begin position="903"/>
        <end position="912"/>
    </location>
</feature>
<comment type="caution">
    <text evidence="5">The sequence shown here is derived from an EMBL/GenBank/DDBJ whole genome shotgun (WGS) entry which is preliminary data.</text>
</comment>
<dbReference type="InterPro" id="IPR036465">
    <property type="entry name" value="vWFA_dom_sf"/>
</dbReference>
<evidence type="ECO:0000313" key="5">
    <source>
        <dbReference type="EMBL" id="EGD25338.1"/>
    </source>
</evidence>
<protein>
    <recommendedName>
        <fullName evidence="4">VWFA domain-containing protein</fullName>
    </recommendedName>
</protein>
<dbReference type="EMBL" id="ADNW02000006">
    <property type="protein sequence ID" value="EGD25338.1"/>
    <property type="molecule type" value="Genomic_DNA"/>
</dbReference>
<name>E9SXQ4_RHOHA</name>
<organism evidence="5 6">
    <name type="scientific">Prescottella equi ATCC 33707</name>
    <dbReference type="NCBI Taxonomy" id="525370"/>
    <lineage>
        <taxon>Bacteria</taxon>
        <taxon>Bacillati</taxon>
        <taxon>Actinomycetota</taxon>
        <taxon>Actinomycetes</taxon>
        <taxon>Mycobacteriales</taxon>
        <taxon>Nocardiaceae</taxon>
        <taxon>Prescottella</taxon>
    </lineage>
</organism>
<dbReference type="InterPro" id="IPR002035">
    <property type="entry name" value="VWF_A"/>
</dbReference>
<dbReference type="HOGENOM" id="CLU_011847_0_0_11"/>
<keyword evidence="3" id="KW-0732">Signal</keyword>
<dbReference type="SUPFAM" id="SSF53300">
    <property type="entry name" value="vWA-like"/>
    <property type="match status" value="1"/>
</dbReference>
<dbReference type="AlphaFoldDB" id="E9SXQ4"/>